<dbReference type="EMBL" id="FWZU01000004">
    <property type="protein sequence ID" value="SMF30124.1"/>
    <property type="molecule type" value="Genomic_DNA"/>
</dbReference>
<dbReference type="AlphaFoldDB" id="A0A1X7E9M6"/>
<dbReference type="OrthoDB" id="5459734at2"/>
<dbReference type="RefSeq" id="WP_085103263.1">
    <property type="nucleotide sequence ID" value="NZ_FWZU01000004.1"/>
</dbReference>
<dbReference type="Proteomes" id="UP000192906">
    <property type="component" value="Unassembled WGS sequence"/>
</dbReference>
<sequence>MSSEFYSDTIYGQVVPYESDLDDKYQLAIVVDGEEEFIVEPDSNGRNLSEYVDQWIKAQVYVNETDDGFFVKIREVSLDEDGWKYDDDSW</sequence>
<keyword evidence="2" id="KW-1185">Reference proteome</keyword>
<proteinExistence type="predicted"/>
<evidence type="ECO:0000313" key="1">
    <source>
        <dbReference type="EMBL" id="SMF30124.1"/>
    </source>
</evidence>
<organism evidence="1 2">
    <name type="scientific">Desulfovibrio gilichinskyi</name>
    <dbReference type="NCBI Taxonomy" id="1519643"/>
    <lineage>
        <taxon>Bacteria</taxon>
        <taxon>Pseudomonadati</taxon>
        <taxon>Thermodesulfobacteriota</taxon>
        <taxon>Desulfovibrionia</taxon>
        <taxon>Desulfovibrionales</taxon>
        <taxon>Desulfovibrionaceae</taxon>
        <taxon>Desulfovibrio</taxon>
    </lineage>
</organism>
<gene>
    <name evidence="1" type="ORF">SAMN06295933_2813</name>
</gene>
<name>A0A1X7E9M6_9BACT</name>
<protein>
    <submittedName>
        <fullName evidence="1">Uncharacterized protein</fullName>
    </submittedName>
</protein>
<evidence type="ECO:0000313" key="2">
    <source>
        <dbReference type="Proteomes" id="UP000192906"/>
    </source>
</evidence>
<dbReference type="STRING" id="1519643.SAMN06295933_2813"/>
<reference evidence="2" key="1">
    <citation type="submission" date="2017-04" db="EMBL/GenBank/DDBJ databases">
        <authorList>
            <person name="Varghese N."/>
            <person name="Submissions S."/>
        </authorList>
    </citation>
    <scope>NUCLEOTIDE SEQUENCE [LARGE SCALE GENOMIC DNA]</scope>
    <source>
        <strain evidence="2">K3S</strain>
    </source>
</reference>
<accession>A0A1X7E9M6</accession>